<dbReference type="EMBL" id="CP022378">
    <property type="protein sequence ID" value="ATA68408.1"/>
    <property type="molecule type" value="Genomic_DNA"/>
</dbReference>
<gene>
    <name evidence="1" type="ORF">CGC48_07060</name>
</gene>
<evidence type="ECO:0000313" key="2">
    <source>
        <dbReference type="Proteomes" id="UP000242855"/>
    </source>
</evidence>
<name>A0A250E9I3_9FLAO</name>
<proteinExistence type="predicted"/>
<organism evidence="1 2">
    <name type="scientific">Capnocytophaga cynodegmi</name>
    <dbReference type="NCBI Taxonomy" id="28189"/>
    <lineage>
        <taxon>Bacteria</taxon>
        <taxon>Pseudomonadati</taxon>
        <taxon>Bacteroidota</taxon>
        <taxon>Flavobacteriia</taxon>
        <taxon>Flavobacteriales</taxon>
        <taxon>Flavobacteriaceae</taxon>
        <taxon>Capnocytophaga</taxon>
    </lineage>
</organism>
<dbReference type="AlphaFoldDB" id="A0A250E9I3"/>
<dbReference type="KEGG" id="ccyn:CGC48_07060"/>
<reference evidence="1 2" key="1">
    <citation type="journal article" date="2017" name="Genome Announc.">
        <title>Twelve Complete Reference Genomes of Clinical Isolates in the Capnocytophaga Genus.</title>
        <authorList>
            <person name="Villarma A."/>
            <person name="Gulvik C.A."/>
            <person name="Rowe L.A."/>
            <person name="Sheth M."/>
            <person name="Juieng P."/>
            <person name="Nicholson A.C."/>
            <person name="Loparev V.N."/>
            <person name="McQuiston J.R."/>
        </authorList>
    </citation>
    <scope>NUCLEOTIDE SEQUENCE [LARGE SCALE GENOMIC DNA]</scope>
    <source>
        <strain evidence="1 2">G7591</strain>
    </source>
</reference>
<protein>
    <submittedName>
        <fullName evidence="1">Uncharacterized protein</fullName>
    </submittedName>
</protein>
<sequence length="154" mass="18553">MKQTYYFHLFLTQIKESEFEAYHSYIFDKETNSPLFFKELNIKDYTPKITDNYGLEVLNPDFRYEFPLSELLKFTLLKKEDLPIVEALCEQKSISPNSYIILYRKGLQIPTEVFLSFPNLYYFGEFEMDNNALISKKLAYPHYFKNPDRKLKFF</sequence>
<dbReference type="GeneID" id="96781553"/>
<accession>A0A250E9I3</accession>
<evidence type="ECO:0000313" key="1">
    <source>
        <dbReference type="EMBL" id="ATA68408.1"/>
    </source>
</evidence>
<dbReference type="RefSeq" id="WP_098029022.1">
    <property type="nucleotide sequence ID" value="NZ_CP022378.1"/>
</dbReference>
<dbReference type="Proteomes" id="UP000242855">
    <property type="component" value="Chromosome"/>
</dbReference>